<dbReference type="InterPro" id="IPR013088">
    <property type="entry name" value="Znf_NHR/GATA"/>
</dbReference>
<dbReference type="PROSITE" id="PS51843">
    <property type="entry name" value="NR_LBD"/>
    <property type="match status" value="1"/>
</dbReference>
<evidence type="ECO:0000256" key="7">
    <source>
        <dbReference type="ARBA" id="ARBA00023170"/>
    </source>
</evidence>
<evidence type="ECO:0000256" key="1">
    <source>
        <dbReference type="ARBA" id="ARBA00022723"/>
    </source>
</evidence>
<dbReference type="GO" id="GO:0008270">
    <property type="term" value="F:zinc ion binding"/>
    <property type="evidence" value="ECO:0007669"/>
    <property type="project" value="UniProtKB-KW"/>
</dbReference>
<keyword evidence="5" id="KW-0238">DNA-binding</keyword>
<organism evidence="11 12">
    <name type="scientific">Mesorhabditis belari</name>
    <dbReference type="NCBI Taxonomy" id="2138241"/>
    <lineage>
        <taxon>Eukaryota</taxon>
        <taxon>Metazoa</taxon>
        <taxon>Ecdysozoa</taxon>
        <taxon>Nematoda</taxon>
        <taxon>Chromadorea</taxon>
        <taxon>Rhabditida</taxon>
        <taxon>Rhabditina</taxon>
        <taxon>Rhabditomorpha</taxon>
        <taxon>Rhabditoidea</taxon>
        <taxon>Rhabditidae</taxon>
        <taxon>Mesorhabditinae</taxon>
        <taxon>Mesorhabditis</taxon>
    </lineage>
</organism>
<dbReference type="GO" id="GO:0003700">
    <property type="term" value="F:DNA-binding transcription factor activity"/>
    <property type="evidence" value="ECO:0007669"/>
    <property type="project" value="InterPro"/>
</dbReference>
<dbReference type="InterPro" id="IPR000536">
    <property type="entry name" value="Nucl_hrmn_rcpt_lig-bd"/>
</dbReference>
<dbReference type="InterPro" id="IPR052499">
    <property type="entry name" value="C.elegans_NHRs"/>
</dbReference>
<feature type="domain" description="Nuclear receptor" evidence="9">
    <location>
        <begin position="12"/>
        <end position="91"/>
    </location>
</feature>
<dbReference type="WBParaSite" id="MBELARI_LOCUS16872">
    <property type="protein sequence ID" value="MBELARI_LOCUS16872"/>
    <property type="gene ID" value="MBELARI_LOCUS16872"/>
</dbReference>
<proteinExistence type="predicted"/>
<dbReference type="InterPro" id="IPR035500">
    <property type="entry name" value="NHR-like_dom_sf"/>
</dbReference>
<name>A0AAF3ETD0_9BILA</name>
<dbReference type="SUPFAM" id="SSF57716">
    <property type="entry name" value="Glucocorticoid receptor-like (DNA-binding domain)"/>
    <property type="match status" value="1"/>
</dbReference>
<dbReference type="AlphaFoldDB" id="A0AAF3ETD0"/>
<evidence type="ECO:0000259" key="9">
    <source>
        <dbReference type="PROSITE" id="PS51030"/>
    </source>
</evidence>
<dbReference type="PROSITE" id="PS51030">
    <property type="entry name" value="NUCLEAR_REC_DBD_2"/>
    <property type="match status" value="1"/>
</dbReference>
<dbReference type="PANTHER" id="PTHR47630">
    <property type="entry name" value="NUCLEAR HORMONE RECEPTOR FAMILY-RELATED-RELATED"/>
    <property type="match status" value="1"/>
</dbReference>
<evidence type="ECO:0000259" key="10">
    <source>
        <dbReference type="PROSITE" id="PS51843"/>
    </source>
</evidence>
<accession>A0AAF3ETD0</accession>
<keyword evidence="11" id="KW-1185">Reference proteome</keyword>
<keyword evidence="2" id="KW-0863">Zinc-finger</keyword>
<dbReference type="Gene3D" id="3.30.50.10">
    <property type="entry name" value="Erythroid Transcription Factor GATA-1, subunit A"/>
    <property type="match status" value="1"/>
</dbReference>
<dbReference type="PRINTS" id="PR00047">
    <property type="entry name" value="STROIDFINGER"/>
</dbReference>
<dbReference type="SUPFAM" id="SSF48508">
    <property type="entry name" value="Nuclear receptor ligand-binding domain"/>
    <property type="match status" value="1"/>
</dbReference>
<evidence type="ECO:0000256" key="5">
    <source>
        <dbReference type="ARBA" id="ARBA00023125"/>
    </source>
</evidence>
<dbReference type="GO" id="GO:0043565">
    <property type="term" value="F:sequence-specific DNA binding"/>
    <property type="evidence" value="ECO:0007669"/>
    <property type="project" value="InterPro"/>
</dbReference>
<protein>
    <submittedName>
        <fullName evidence="12">Nuclear receptor domain-containing protein</fullName>
    </submittedName>
</protein>
<feature type="domain" description="NR LBD" evidence="10">
    <location>
        <begin position="184"/>
        <end position="424"/>
    </location>
</feature>
<evidence type="ECO:0000313" key="12">
    <source>
        <dbReference type="WBParaSite" id="MBELARI_LOCUS16872"/>
    </source>
</evidence>
<dbReference type="Gene3D" id="1.10.565.10">
    <property type="entry name" value="Retinoid X Receptor"/>
    <property type="match status" value="1"/>
</dbReference>
<reference evidence="12" key="1">
    <citation type="submission" date="2024-02" db="UniProtKB">
        <authorList>
            <consortium name="WormBaseParasite"/>
        </authorList>
    </citation>
    <scope>IDENTIFICATION</scope>
</reference>
<keyword evidence="8" id="KW-0539">Nucleus</keyword>
<dbReference type="PANTHER" id="PTHR47630:SF6">
    <property type="entry name" value="NUCLEAR HORMONE RECEPTOR FAMILY"/>
    <property type="match status" value="1"/>
</dbReference>
<evidence type="ECO:0000256" key="8">
    <source>
        <dbReference type="ARBA" id="ARBA00023242"/>
    </source>
</evidence>
<keyword evidence="7" id="KW-0675">Receptor</keyword>
<evidence type="ECO:0000256" key="4">
    <source>
        <dbReference type="ARBA" id="ARBA00023015"/>
    </source>
</evidence>
<keyword evidence="3" id="KW-0862">Zinc</keyword>
<dbReference type="SMART" id="SM00399">
    <property type="entry name" value="ZnF_C4"/>
    <property type="match status" value="1"/>
</dbReference>
<evidence type="ECO:0000313" key="11">
    <source>
        <dbReference type="Proteomes" id="UP000887575"/>
    </source>
</evidence>
<evidence type="ECO:0000256" key="3">
    <source>
        <dbReference type="ARBA" id="ARBA00022833"/>
    </source>
</evidence>
<dbReference type="Pfam" id="PF00104">
    <property type="entry name" value="Hormone_recep"/>
    <property type="match status" value="1"/>
</dbReference>
<dbReference type="SMART" id="SM00430">
    <property type="entry name" value="HOLI"/>
    <property type="match status" value="1"/>
</dbReference>
<evidence type="ECO:0000256" key="2">
    <source>
        <dbReference type="ARBA" id="ARBA00022771"/>
    </source>
</evidence>
<dbReference type="Proteomes" id="UP000887575">
    <property type="component" value="Unassembled WGS sequence"/>
</dbReference>
<keyword evidence="1" id="KW-0479">Metal-binding</keyword>
<dbReference type="InterPro" id="IPR001628">
    <property type="entry name" value="Znf_hrmn_rcpt"/>
</dbReference>
<dbReference type="Pfam" id="PF00105">
    <property type="entry name" value="zf-C4"/>
    <property type="match status" value="1"/>
</dbReference>
<sequence length="425" mass="48178">MEEEFDLPEIDENFCMVCGRSPSLRCYGARACGSCKAFFLRITTIKEAVPPCAASGRCAQPDFFIKGKEKCRACRYRKCLEVGMIPDVTARRKGCELRVKRSQIGFQRRRKKTQQQLLEPIEPSTSSAIPQVDSREVQLASLITPFHIIPSTSVSTSVSVLVNLEKILLNDNDAIPNRLDFSYDLNFSVTDLLNNPALVCPRVPIGFGTPLPHKISMSHIETMPARILARLTVQMADWFRNIPEIWELSENERTQLFCQKFLTYFFLLLYYYSYKQKFNGLVHAFGTSVCLDDVELFKSMEDGYKLMLKYGFSTIIPTLRRAQVKDEEYVLLKNILIFSSAIGFSESGGEVLRRAYAKYSTLLLEHLVRVTNDKAEAVERFSDIMAIPSFLQCAAQKMNPEFGQHILCNRGGIGTVLAAEIFNKS</sequence>
<keyword evidence="6" id="KW-0804">Transcription</keyword>
<evidence type="ECO:0000256" key="6">
    <source>
        <dbReference type="ARBA" id="ARBA00023163"/>
    </source>
</evidence>
<keyword evidence="4" id="KW-0805">Transcription regulation</keyword>